<feature type="region of interest" description="Disordered" evidence="1">
    <location>
        <begin position="1"/>
        <end position="95"/>
    </location>
</feature>
<reference evidence="4" key="1">
    <citation type="submission" date="2024-06" db="EMBL/GenBank/DDBJ databases">
        <title>Multi-omics analyses provide insights into the biosynthesis of the anticancer antibiotic pleurotin in Hohenbuehelia grisea.</title>
        <authorList>
            <person name="Weaver J.A."/>
            <person name="Alberti F."/>
        </authorList>
    </citation>
    <scope>NUCLEOTIDE SEQUENCE [LARGE SCALE GENOMIC DNA]</scope>
    <source>
        <strain evidence="4">T-177</strain>
    </source>
</reference>
<comment type="caution">
    <text evidence="3">The sequence shown here is derived from an EMBL/GenBank/DDBJ whole genome shotgun (WGS) entry which is preliminary data.</text>
</comment>
<keyword evidence="2" id="KW-1133">Transmembrane helix</keyword>
<sequence length="392" mass="43428">MSSENIPGPADTDRITQAIVLDDSCPPITRDPPPPYPSTSRRSRRSRRNQQSRHTQFSSGDSHSDPDATASPQGLRSSHPFPYSTEDEGREPSETTPFLASVSLNHRYSGRPRAFSHASTVISSASAAPSLAHTLLSIFNPDDDEETIPSELDEQNRVLVMGEDEACVTSRPRGIFSRQAWGRYFRPMTRKAYYMSLFHLLVVNFPFGLVAWVYLFVGTLTGTILLMALPLGAGICFLNLLGARAFARGEVSHARNSVTLSSKSIPQLALQTRFHSPLAFPAPYPPRPLFTRYREPTIVEIESGVPPGTLIPERSFFKNLYAMFTDPTSYQALFYFLIVKPGITLVLGLLLLVLTPVSFVLIFPAPFALRAARKLGIWQANIAVEGLYQALR</sequence>
<feature type="transmembrane region" description="Helical" evidence="2">
    <location>
        <begin position="192"/>
        <end position="217"/>
    </location>
</feature>
<feature type="compositionally biased region" description="Basic residues" evidence="1">
    <location>
        <begin position="41"/>
        <end position="51"/>
    </location>
</feature>
<keyword evidence="2" id="KW-0812">Transmembrane</keyword>
<gene>
    <name evidence="3" type="ORF">HGRIS_003140</name>
</gene>
<keyword evidence="4" id="KW-1185">Reference proteome</keyword>
<evidence type="ECO:0008006" key="5">
    <source>
        <dbReference type="Google" id="ProtNLM"/>
    </source>
</evidence>
<keyword evidence="2" id="KW-0472">Membrane</keyword>
<protein>
    <recommendedName>
        <fullName evidence="5">Sensor domain-containing protein</fullName>
    </recommendedName>
</protein>
<evidence type="ECO:0000256" key="1">
    <source>
        <dbReference type="SAM" id="MobiDB-lite"/>
    </source>
</evidence>
<evidence type="ECO:0000313" key="3">
    <source>
        <dbReference type="EMBL" id="KAL0957040.1"/>
    </source>
</evidence>
<organism evidence="3 4">
    <name type="scientific">Hohenbuehelia grisea</name>
    <dbReference type="NCBI Taxonomy" id="104357"/>
    <lineage>
        <taxon>Eukaryota</taxon>
        <taxon>Fungi</taxon>
        <taxon>Dikarya</taxon>
        <taxon>Basidiomycota</taxon>
        <taxon>Agaricomycotina</taxon>
        <taxon>Agaricomycetes</taxon>
        <taxon>Agaricomycetidae</taxon>
        <taxon>Agaricales</taxon>
        <taxon>Pleurotineae</taxon>
        <taxon>Pleurotaceae</taxon>
        <taxon>Hohenbuehelia</taxon>
    </lineage>
</organism>
<evidence type="ECO:0000313" key="4">
    <source>
        <dbReference type="Proteomes" id="UP001556367"/>
    </source>
</evidence>
<evidence type="ECO:0000256" key="2">
    <source>
        <dbReference type="SAM" id="Phobius"/>
    </source>
</evidence>
<feature type="compositionally biased region" description="Polar residues" evidence="1">
    <location>
        <begin position="52"/>
        <end position="61"/>
    </location>
</feature>
<accession>A0ABR3JPF3</accession>
<proteinExistence type="predicted"/>
<feature type="transmembrane region" description="Helical" evidence="2">
    <location>
        <begin position="223"/>
        <end position="247"/>
    </location>
</feature>
<dbReference type="Proteomes" id="UP001556367">
    <property type="component" value="Unassembled WGS sequence"/>
</dbReference>
<name>A0ABR3JPF3_9AGAR</name>
<dbReference type="EMBL" id="JASNQZ010000006">
    <property type="protein sequence ID" value="KAL0957040.1"/>
    <property type="molecule type" value="Genomic_DNA"/>
</dbReference>